<dbReference type="Pfam" id="PF00929">
    <property type="entry name" value="RNase_T"/>
    <property type="match status" value="1"/>
</dbReference>
<dbReference type="PANTHER" id="PTHR30231:SF4">
    <property type="entry name" value="PROTEIN NEN2"/>
    <property type="match status" value="1"/>
</dbReference>
<evidence type="ECO:0000313" key="6">
    <source>
        <dbReference type="Proteomes" id="UP001324993"/>
    </source>
</evidence>
<reference evidence="5 6" key="1">
    <citation type="submission" date="2023-11" db="EMBL/GenBank/DDBJ databases">
        <title>Coraliomargarita sp. nov., isolated from marine algae.</title>
        <authorList>
            <person name="Lee J.K."/>
            <person name="Baek J.H."/>
            <person name="Kim J.M."/>
            <person name="Choi D.G."/>
            <person name="Jeon C.O."/>
        </authorList>
    </citation>
    <scope>NUCLEOTIDE SEQUENCE [LARGE SCALE GENOMIC DNA]</scope>
    <source>
        <strain evidence="5 6">J2-16</strain>
    </source>
</reference>
<evidence type="ECO:0000256" key="3">
    <source>
        <dbReference type="ARBA" id="ARBA00022839"/>
    </source>
</evidence>
<dbReference type="SMART" id="SM00479">
    <property type="entry name" value="EXOIII"/>
    <property type="match status" value="1"/>
</dbReference>
<name>A0ABZ0RHJ0_9BACT</name>
<gene>
    <name evidence="5" type="ORF">SH580_19745</name>
</gene>
<organism evidence="5 6">
    <name type="scientific">Coraliomargarita algicola</name>
    <dbReference type="NCBI Taxonomy" id="3092156"/>
    <lineage>
        <taxon>Bacteria</taxon>
        <taxon>Pseudomonadati</taxon>
        <taxon>Verrucomicrobiota</taxon>
        <taxon>Opitutia</taxon>
        <taxon>Puniceicoccales</taxon>
        <taxon>Coraliomargaritaceae</taxon>
        <taxon>Coraliomargarita</taxon>
    </lineage>
</organism>
<keyword evidence="1" id="KW-0540">Nuclease</keyword>
<evidence type="ECO:0000259" key="4">
    <source>
        <dbReference type="SMART" id="SM00479"/>
    </source>
</evidence>
<evidence type="ECO:0000256" key="1">
    <source>
        <dbReference type="ARBA" id="ARBA00022722"/>
    </source>
</evidence>
<dbReference type="InterPro" id="IPR036397">
    <property type="entry name" value="RNaseH_sf"/>
</dbReference>
<proteinExistence type="predicted"/>
<dbReference type="SUPFAM" id="SSF53098">
    <property type="entry name" value="Ribonuclease H-like"/>
    <property type="match status" value="1"/>
</dbReference>
<protein>
    <submittedName>
        <fullName evidence="5">3'-5' exonuclease</fullName>
    </submittedName>
</protein>
<keyword evidence="6" id="KW-1185">Reference proteome</keyword>
<evidence type="ECO:0000313" key="5">
    <source>
        <dbReference type="EMBL" id="WPJ95655.1"/>
    </source>
</evidence>
<keyword evidence="3 5" id="KW-0269">Exonuclease</keyword>
<dbReference type="Proteomes" id="UP001324993">
    <property type="component" value="Chromosome"/>
</dbReference>
<accession>A0ABZ0RHJ0</accession>
<dbReference type="GO" id="GO:0004527">
    <property type="term" value="F:exonuclease activity"/>
    <property type="evidence" value="ECO:0007669"/>
    <property type="project" value="UniProtKB-KW"/>
</dbReference>
<evidence type="ECO:0000256" key="2">
    <source>
        <dbReference type="ARBA" id="ARBA00022801"/>
    </source>
</evidence>
<sequence length="189" mass="21531">MHLIIDTETTGLTPLSFVTERNYKQWPRMVQIAWGLVDEGAIEIDHSALIRPVGFQIPYSSMRIHGITQTQAEEEGEDLHLQLKMLNKVMQDADTIVAHNLNFDLGIIQSEAMRIGYPIAFPNKRHCTAYMGQAYLRKEKKQRLADFPSLGELHQQLLGDDYGPKHDALRDVIACASAYEHLRRLGYAK</sequence>
<dbReference type="Gene3D" id="3.30.420.10">
    <property type="entry name" value="Ribonuclease H-like superfamily/Ribonuclease H"/>
    <property type="match status" value="1"/>
</dbReference>
<dbReference type="InterPro" id="IPR012337">
    <property type="entry name" value="RNaseH-like_sf"/>
</dbReference>
<dbReference type="InterPro" id="IPR013520">
    <property type="entry name" value="Ribonucl_H"/>
</dbReference>
<dbReference type="CDD" id="cd06127">
    <property type="entry name" value="DEDDh"/>
    <property type="match status" value="1"/>
</dbReference>
<dbReference type="RefSeq" id="WP_319832533.1">
    <property type="nucleotide sequence ID" value="NZ_CP138858.1"/>
</dbReference>
<dbReference type="EMBL" id="CP138858">
    <property type="protein sequence ID" value="WPJ95655.1"/>
    <property type="molecule type" value="Genomic_DNA"/>
</dbReference>
<dbReference type="PANTHER" id="PTHR30231">
    <property type="entry name" value="DNA POLYMERASE III SUBUNIT EPSILON"/>
    <property type="match status" value="1"/>
</dbReference>
<keyword evidence="2" id="KW-0378">Hydrolase</keyword>
<feature type="domain" description="Exonuclease" evidence="4">
    <location>
        <begin position="1"/>
        <end position="188"/>
    </location>
</feature>